<proteinExistence type="predicted"/>
<dbReference type="Pfam" id="PF04449">
    <property type="entry name" value="Fimbrial_CS1"/>
    <property type="match status" value="1"/>
</dbReference>
<gene>
    <name evidence="1" type="ORF">DLD99_23155</name>
</gene>
<dbReference type="KEGG" id="pke:DLD99_23155"/>
<accession>A0A345RVD8</accession>
<keyword evidence="2" id="KW-1185">Reference proteome</keyword>
<dbReference type="InterPro" id="IPR007540">
    <property type="entry name" value="Fimbrial_CS1-type"/>
</dbReference>
<protein>
    <submittedName>
        <fullName evidence="1">Fimbrial assembly protein</fullName>
    </submittedName>
</protein>
<evidence type="ECO:0000313" key="1">
    <source>
        <dbReference type="EMBL" id="AXI63254.1"/>
    </source>
</evidence>
<reference evidence="1 2" key="1">
    <citation type="submission" date="2018-05" db="EMBL/GenBank/DDBJ databases">
        <title>Complete genome sequence of Pseudomonas kribbensis 46-2(T).</title>
        <authorList>
            <person name="Jeong H."/>
            <person name="Lee S.-G."/>
            <person name="Rha E."/>
            <person name="Kim H."/>
        </authorList>
    </citation>
    <scope>NUCLEOTIDE SEQUENCE [LARGE SCALE GENOMIC DNA]</scope>
    <source>
        <strain evidence="1 2">46-2</strain>
    </source>
</reference>
<organism evidence="1 2">
    <name type="scientific">Pseudomonas kribbensis</name>
    <dbReference type="NCBI Taxonomy" id="1628086"/>
    <lineage>
        <taxon>Bacteria</taxon>
        <taxon>Pseudomonadati</taxon>
        <taxon>Pseudomonadota</taxon>
        <taxon>Gammaproteobacteria</taxon>
        <taxon>Pseudomonadales</taxon>
        <taxon>Pseudomonadaceae</taxon>
        <taxon>Pseudomonas</taxon>
    </lineage>
</organism>
<name>A0A345RVD8_9PSED</name>
<dbReference type="GO" id="GO:0009289">
    <property type="term" value="C:pilus"/>
    <property type="evidence" value="ECO:0007669"/>
    <property type="project" value="InterPro"/>
</dbReference>
<evidence type="ECO:0000313" key="2">
    <source>
        <dbReference type="Proteomes" id="UP000253720"/>
    </source>
</evidence>
<sequence length="167" mass="18293">MIKQAVIAVSVGVSTPMAGGVFAAQEKHIFEVSVDIPVLEFYVIPSEPDWIHHQQTLPWDIATSTLGGLRKNFDVRTDSSAIEARLESFPILSSGQDSRDDISLRVTFNGTELSHHPVPIQVVSREEAVAGKRVRLEIEPRVHPDGYTPGDYYGTVNIIFNVAAPTG</sequence>
<dbReference type="RefSeq" id="WP_114885299.1">
    <property type="nucleotide sequence ID" value="NZ_CP029608.1"/>
</dbReference>
<dbReference type="Gene3D" id="2.60.40.2040">
    <property type="entry name" value="CFA/I fimbrial subunit E, pilin domain"/>
    <property type="match status" value="1"/>
</dbReference>
<dbReference type="Proteomes" id="UP000253720">
    <property type="component" value="Chromosome"/>
</dbReference>
<dbReference type="EMBL" id="CP029608">
    <property type="protein sequence ID" value="AXI63254.1"/>
    <property type="molecule type" value="Genomic_DNA"/>
</dbReference>
<dbReference type="AlphaFoldDB" id="A0A345RVD8"/>